<comment type="caution">
    <text evidence="2">The sequence shown here is derived from an EMBL/GenBank/DDBJ whole genome shotgun (WGS) entry which is preliminary data.</text>
</comment>
<feature type="domain" description="NERD" evidence="1">
    <location>
        <begin position="41"/>
        <end position="160"/>
    </location>
</feature>
<dbReference type="EMBL" id="NOII01000003">
    <property type="protein sequence ID" value="OYD57554.1"/>
    <property type="molecule type" value="Genomic_DNA"/>
</dbReference>
<organism evidence="2 3">
    <name type="scientific">Fictibacillus aquaticus</name>
    <dbReference type="NCBI Taxonomy" id="2021314"/>
    <lineage>
        <taxon>Bacteria</taxon>
        <taxon>Bacillati</taxon>
        <taxon>Bacillota</taxon>
        <taxon>Bacilli</taxon>
        <taxon>Bacillales</taxon>
        <taxon>Fictibacillaceae</taxon>
        <taxon>Fictibacillus</taxon>
    </lineage>
</organism>
<reference evidence="2 3" key="1">
    <citation type="submission" date="2017-07" db="EMBL/GenBank/DDBJ databases">
        <title>Fictibacillus sp. nov. GDSW-R2A3 Genome sequencing and assembly.</title>
        <authorList>
            <person name="Mayilraj S."/>
        </authorList>
    </citation>
    <scope>NUCLEOTIDE SEQUENCE [LARGE SCALE GENOMIC DNA]</scope>
    <source>
        <strain evidence="2 3">GDSW-R2A3</strain>
    </source>
</reference>
<evidence type="ECO:0000313" key="2">
    <source>
        <dbReference type="EMBL" id="OYD57554.1"/>
    </source>
</evidence>
<dbReference type="InterPro" id="IPR011528">
    <property type="entry name" value="NERD"/>
</dbReference>
<accession>A0A235F8Y9</accession>
<evidence type="ECO:0000313" key="3">
    <source>
        <dbReference type="Proteomes" id="UP000215059"/>
    </source>
</evidence>
<keyword evidence="3" id="KW-1185">Reference proteome</keyword>
<dbReference type="AlphaFoldDB" id="A0A235F8Y9"/>
<name>A0A235F8Y9_9BACL</name>
<evidence type="ECO:0000259" key="1">
    <source>
        <dbReference type="PROSITE" id="PS50965"/>
    </source>
</evidence>
<protein>
    <recommendedName>
        <fullName evidence="1">NERD domain-containing protein</fullName>
    </recommendedName>
</protein>
<dbReference type="Pfam" id="PF08378">
    <property type="entry name" value="NERD"/>
    <property type="match status" value="1"/>
</dbReference>
<dbReference type="Proteomes" id="UP000215059">
    <property type="component" value="Unassembled WGS sequence"/>
</dbReference>
<proteinExistence type="predicted"/>
<sequence length="329" mass="37598">MIYKERSKPIRLMMLEALTRRLSQNHPMRSRVEEDCARQLAGYKGELAAQYFIDQLPAKTLVLYDLRIPADTQGNRFFQIDTLALTPGYALVMEVKNISGQLLFEPRYDQLIRKKKDGSEEVFPDPINQVRRQSQQLKDCFAYNKLPPLPIENLVVVANPYAKITVSSSDSRDHAAVIRYTAITSRMTEYAGQFRRNVLSQKQLEQVAATLLQIHTPNKNPILPVYQLLPSDLMTGVQCSACKSFDIVKKGRGWLCHKCLVREDSAGLLALIDYALLINKKATKKDLREFLRFTSKSSLQKWLKSLGLQYEGHSTKLVYNLCLELLLSK</sequence>
<gene>
    <name evidence="2" type="ORF">CGZ90_12855</name>
</gene>
<dbReference type="PROSITE" id="PS50965">
    <property type="entry name" value="NERD"/>
    <property type="match status" value="1"/>
</dbReference>
<dbReference type="OrthoDB" id="569879at2"/>